<sequence>MFEGGTKLCEPQLNSCGFDNNQFSEMMVRARSDPLQKVAEVARYVAEGPGQVQEVGLCELHEVQQAKYKVLHLGWDNPQYQYRLGDEVIERNPIKKDLEVMVDEKLVMSQQHVLTVQKANHILDCIKRSVAIWSREVVLSPYSTFVRPHPEYCVRLWSPQHRKDMGLLEHVQRRATGMIRGLEHLSCEDRLRESGLFSLEKRRLWESLLQPFNT</sequence>
<reference evidence="2" key="1">
    <citation type="submission" date="2017-11" db="EMBL/GenBank/DDBJ databases">
        <authorList>
            <person name="Lima N.C."/>
            <person name="Parody-Merino A.M."/>
            <person name="Battley P.F."/>
            <person name="Fidler A.E."/>
            <person name="Prosdocimi F."/>
        </authorList>
    </citation>
    <scope>NUCLEOTIDE SEQUENCE [LARGE SCALE GENOMIC DNA]</scope>
</reference>
<dbReference type="Proteomes" id="UP000233556">
    <property type="component" value="Unassembled WGS sequence"/>
</dbReference>
<organism evidence="1 2">
    <name type="scientific">Limosa lapponica baueri</name>
    <dbReference type="NCBI Taxonomy" id="1758121"/>
    <lineage>
        <taxon>Eukaryota</taxon>
        <taxon>Metazoa</taxon>
        <taxon>Chordata</taxon>
        <taxon>Craniata</taxon>
        <taxon>Vertebrata</taxon>
        <taxon>Euteleostomi</taxon>
        <taxon>Archelosauria</taxon>
        <taxon>Archosauria</taxon>
        <taxon>Dinosauria</taxon>
        <taxon>Saurischia</taxon>
        <taxon>Theropoda</taxon>
        <taxon>Coelurosauria</taxon>
        <taxon>Aves</taxon>
        <taxon>Neognathae</taxon>
        <taxon>Neoaves</taxon>
        <taxon>Charadriiformes</taxon>
        <taxon>Scolopacidae</taxon>
        <taxon>Limosa</taxon>
    </lineage>
</organism>
<evidence type="ECO:0000313" key="2">
    <source>
        <dbReference type="Proteomes" id="UP000233556"/>
    </source>
</evidence>
<keyword evidence="2" id="KW-1185">Reference proteome</keyword>
<evidence type="ECO:0000313" key="1">
    <source>
        <dbReference type="EMBL" id="PKU48497.1"/>
    </source>
</evidence>
<gene>
    <name evidence="1" type="ORF">llap_1238</name>
</gene>
<dbReference type="OrthoDB" id="410381at2759"/>
<protein>
    <submittedName>
        <fullName evidence="1">Uncharacterized protein</fullName>
    </submittedName>
</protein>
<dbReference type="PANTHER" id="PTHR33332">
    <property type="entry name" value="REVERSE TRANSCRIPTASE DOMAIN-CONTAINING PROTEIN"/>
    <property type="match status" value="1"/>
</dbReference>
<dbReference type="AlphaFoldDB" id="A0A2I0UR39"/>
<reference evidence="2" key="2">
    <citation type="submission" date="2017-12" db="EMBL/GenBank/DDBJ databases">
        <title>Genome sequence of the Bar-tailed Godwit (Limosa lapponica baueri).</title>
        <authorList>
            <person name="Lima N.C.B."/>
            <person name="Parody-Merino A.M."/>
            <person name="Battley P.F."/>
            <person name="Fidler A.E."/>
            <person name="Prosdocimi F."/>
        </authorList>
    </citation>
    <scope>NUCLEOTIDE SEQUENCE [LARGE SCALE GENOMIC DNA]</scope>
</reference>
<name>A0A2I0UR39_LIMLA</name>
<dbReference type="EMBL" id="KZ505652">
    <property type="protein sequence ID" value="PKU48497.1"/>
    <property type="molecule type" value="Genomic_DNA"/>
</dbReference>
<accession>A0A2I0UR39</accession>
<proteinExistence type="predicted"/>
<dbReference type="PRINTS" id="PR01345">
    <property type="entry name" value="CERVTRCPTASE"/>
</dbReference>